<dbReference type="EMBL" id="CP036291">
    <property type="protein sequence ID" value="QDU86990.1"/>
    <property type="molecule type" value="Genomic_DNA"/>
</dbReference>
<dbReference type="Proteomes" id="UP000317429">
    <property type="component" value="Chromosome"/>
</dbReference>
<accession>A0A518D686</accession>
<dbReference type="InterPro" id="IPR024078">
    <property type="entry name" value="LmbE-like_dom_sf"/>
</dbReference>
<proteinExistence type="predicted"/>
<gene>
    <name evidence="1" type="ORF">Pla175_03440</name>
</gene>
<dbReference type="AlphaFoldDB" id="A0A518D686"/>
<name>A0A518D686_9BACT</name>
<dbReference type="RefSeq" id="WP_145280724.1">
    <property type="nucleotide sequence ID" value="NZ_CP036291.1"/>
</dbReference>
<dbReference type="Gene3D" id="3.40.50.10320">
    <property type="entry name" value="LmbE-like"/>
    <property type="match status" value="1"/>
</dbReference>
<evidence type="ECO:0000313" key="2">
    <source>
        <dbReference type="Proteomes" id="UP000317429"/>
    </source>
</evidence>
<protein>
    <recommendedName>
        <fullName evidence="3">GlcNAc-PI de-N-acetylase</fullName>
    </recommendedName>
</protein>
<dbReference type="OrthoDB" id="8058828at2"/>
<dbReference type="KEGG" id="pnd:Pla175_03440"/>
<sequence>MNPNSPGVRAALVIAHPAHELRLLGWLARVKPVTFVLTDGAGRVGRPRLARTAALLRQVGAEQGAVFGDLTDRSVYLDLLAGRHDALLTIIDRLADGFVDARIDVVVVDAHEDAFLTHDVLNALARAAALAAGERLGRPLPLYDYPLENDPSYCPADRRDGTVLMRLDAEQLKWKLDVARGYREVANEVQEALHLFGQGSFAVECLRPIRDAAAVYRPTEKPEYELHGEQGVADGVYTRVVRYRQHVAPFLQRAASYAPALGTATLARAA</sequence>
<evidence type="ECO:0000313" key="1">
    <source>
        <dbReference type="EMBL" id="QDU86990.1"/>
    </source>
</evidence>
<evidence type="ECO:0008006" key="3">
    <source>
        <dbReference type="Google" id="ProtNLM"/>
    </source>
</evidence>
<reference evidence="1 2" key="1">
    <citation type="submission" date="2019-02" db="EMBL/GenBank/DDBJ databases">
        <title>Deep-cultivation of Planctomycetes and their phenomic and genomic characterization uncovers novel biology.</title>
        <authorList>
            <person name="Wiegand S."/>
            <person name="Jogler M."/>
            <person name="Boedeker C."/>
            <person name="Pinto D."/>
            <person name="Vollmers J."/>
            <person name="Rivas-Marin E."/>
            <person name="Kohn T."/>
            <person name="Peeters S.H."/>
            <person name="Heuer A."/>
            <person name="Rast P."/>
            <person name="Oberbeckmann S."/>
            <person name="Bunk B."/>
            <person name="Jeske O."/>
            <person name="Meyerdierks A."/>
            <person name="Storesund J.E."/>
            <person name="Kallscheuer N."/>
            <person name="Luecker S."/>
            <person name="Lage O.M."/>
            <person name="Pohl T."/>
            <person name="Merkel B.J."/>
            <person name="Hornburger P."/>
            <person name="Mueller R.-W."/>
            <person name="Bruemmer F."/>
            <person name="Labrenz M."/>
            <person name="Spormann A.M."/>
            <person name="Op den Camp H."/>
            <person name="Overmann J."/>
            <person name="Amann R."/>
            <person name="Jetten M.S.M."/>
            <person name="Mascher T."/>
            <person name="Medema M.H."/>
            <person name="Devos D.P."/>
            <person name="Kaster A.-K."/>
            <person name="Ovreas L."/>
            <person name="Rohde M."/>
            <person name="Galperin M.Y."/>
            <person name="Jogler C."/>
        </authorList>
    </citation>
    <scope>NUCLEOTIDE SEQUENCE [LARGE SCALE GENOMIC DNA]</scope>
    <source>
        <strain evidence="1 2">Pla175</strain>
    </source>
</reference>
<keyword evidence="2" id="KW-1185">Reference proteome</keyword>
<dbReference type="SUPFAM" id="SSF102588">
    <property type="entry name" value="LmbE-like"/>
    <property type="match status" value="1"/>
</dbReference>
<organism evidence="1 2">
    <name type="scientific">Pirellulimonas nuda</name>
    <dbReference type="NCBI Taxonomy" id="2528009"/>
    <lineage>
        <taxon>Bacteria</taxon>
        <taxon>Pseudomonadati</taxon>
        <taxon>Planctomycetota</taxon>
        <taxon>Planctomycetia</taxon>
        <taxon>Pirellulales</taxon>
        <taxon>Lacipirellulaceae</taxon>
        <taxon>Pirellulimonas</taxon>
    </lineage>
</organism>